<feature type="transmembrane region" description="Helical" evidence="5">
    <location>
        <begin position="20"/>
        <end position="40"/>
    </location>
</feature>
<dbReference type="InterPro" id="IPR039421">
    <property type="entry name" value="Type_1_exporter"/>
</dbReference>
<evidence type="ECO:0000313" key="7">
    <source>
        <dbReference type="EMBL" id="KTC98387.1"/>
    </source>
</evidence>
<keyword evidence="8" id="KW-1185">Reference proteome</keyword>
<dbReference type="GO" id="GO:0005524">
    <property type="term" value="F:ATP binding"/>
    <property type="evidence" value="ECO:0007669"/>
    <property type="project" value="InterPro"/>
</dbReference>
<dbReference type="PANTHER" id="PTHR24221">
    <property type="entry name" value="ATP-BINDING CASSETTE SUB-FAMILY B"/>
    <property type="match status" value="1"/>
</dbReference>
<keyword evidence="3 5" id="KW-1133">Transmembrane helix</keyword>
<evidence type="ECO:0000259" key="6">
    <source>
        <dbReference type="PROSITE" id="PS50929"/>
    </source>
</evidence>
<feature type="transmembrane region" description="Helical" evidence="5">
    <location>
        <begin position="133"/>
        <end position="153"/>
    </location>
</feature>
<feature type="transmembrane region" description="Helical" evidence="5">
    <location>
        <begin position="159"/>
        <end position="177"/>
    </location>
</feature>
<name>A0A0W0TRN8_LEGER</name>
<dbReference type="AlphaFoldDB" id="A0A0W0TRN8"/>
<feature type="domain" description="ABC transmembrane type-1" evidence="6">
    <location>
        <begin position="20"/>
        <end position="300"/>
    </location>
</feature>
<dbReference type="GO" id="GO:0005886">
    <property type="term" value="C:plasma membrane"/>
    <property type="evidence" value="ECO:0007669"/>
    <property type="project" value="UniProtKB-SubCell"/>
</dbReference>
<dbReference type="Pfam" id="PF00005">
    <property type="entry name" value="ABC_tran"/>
    <property type="match status" value="1"/>
</dbReference>
<feature type="transmembrane region" description="Helical" evidence="5">
    <location>
        <begin position="52"/>
        <end position="72"/>
    </location>
</feature>
<dbReference type="PANTHER" id="PTHR24221:SF654">
    <property type="entry name" value="ATP-BINDING CASSETTE SUB-FAMILY B MEMBER 6"/>
    <property type="match status" value="1"/>
</dbReference>
<feature type="transmembrane region" description="Helical" evidence="5">
    <location>
        <begin position="265"/>
        <end position="284"/>
    </location>
</feature>
<evidence type="ECO:0000256" key="3">
    <source>
        <dbReference type="ARBA" id="ARBA00022989"/>
    </source>
</evidence>
<dbReference type="EMBL" id="LNYA01000021">
    <property type="protein sequence ID" value="KTC98387.1"/>
    <property type="molecule type" value="Genomic_DNA"/>
</dbReference>
<keyword evidence="4 5" id="KW-0472">Membrane</keyword>
<evidence type="ECO:0000256" key="1">
    <source>
        <dbReference type="ARBA" id="ARBA00004651"/>
    </source>
</evidence>
<dbReference type="SUPFAM" id="SSF90123">
    <property type="entry name" value="ABC transporter transmembrane region"/>
    <property type="match status" value="1"/>
</dbReference>
<accession>A0A0W0TRN8</accession>
<dbReference type="InterPro" id="IPR011527">
    <property type="entry name" value="ABC1_TM_dom"/>
</dbReference>
<protein>
    <submittedName>
        <fullName evidence="7">Toxin secretion ATP binding protein</fullName>
    </submittedName>
</protein>
<dbReference type="GO" id="GO:0016887">
    <property type="term" value="F:ATP hydrolysis activity"/>
    <property type="evidence" value="ECO:0007669"/>
    <property type="project" value="InterPro"/>
</dbReference>
<dbReference type="InterPro" id="IPR003439">
    <property type="entry name" value="ABC_transporter-like_ATP-bd"/>
</dbReference>
<comment type="caution">
    <text evidence="7">The sequence shown here is derived from an EMBL/GenBank/DDBJ whole genome shotgun (WGS) entry which is preliminary data.</text>
</comment>
<dbReference type="STRING" id="448.Lery_0950"/>
<gene>
    <name evidence="7" type="ORF">Lery_0950</name>
</gene>
<keyword evidence="2 5" id="KW-0812">Transmembrane</keyword>
<dbReference type="Proteomes" id="UP000054773">
    <property type="component" value="Unassembled WGS sequence"/>
</dbReference>
<comment type="subcellular location">
    <subcellularLocation>
        <location evidence="1">Cell membrane</location>
        <topology evidence="1">Multi-pass membrane protein</topology>
    </subcellularLocation>
</comment>
<sequence length="554" mass="63343">MGVAHFSTGVLFHKIRENGLLIALSISINVCALALPVYTLQAYDRIITNQNFSTFFILTLGAFLFIAFEFLFRLLRSNLISYYANKNKHVEFIRAIQQFARIKPEKLVHLSLAEKSEIINELSKTNDFIYRQLYVALVDILFLVLFLAVIALLSIKLSLVILAVLLVFTLIAIRINLSIIRQHKNRAGSDEKRLAGIINFLRSIFIAKMYANESLLLQKQDIIERKAVVNTYKLSISLSFLYNFSTFTTQILIVATLVIGASQVITGYLTFGTLIATIIIAGRLTNPIREMLTLWFRVATYLNSNEKLLDFYNQNTRTYLKGQLSAKYLYALDMEKVTVKENYKTSKPAISGLTIQLTIGQCAAITQMNSHQRALLKKLLTGAIKPDSGDIRVLGNPLYKLSSEQFHHLVGYITIEEHFINGTILENMTGGRDIADEEIEALCQLFNMKHDILQLEYGFQTVLNANTLQELPLSLRVKILLVRCYIFRPRVVIVDTDDEYVDEQLYQMLFKFLKAIREQSAMLILSNDYNLVNIADYCYRLDECRYHALDIENL</sequence>
<dbReference type="InterPro" id="IPR027417">
    <property type="entry name" value="P-loop_NTPase"/>
</dbReference>
<dbReference type="PROSITE" id="PS50929">
    <property type="entry name" value="ABC_TM1F"/>
    <property type="match status" value="1"/>
</dbReference>
<dbReference type="InterPro" id="IPR036640">
    <property type="entry name" value="ABC1_TM_sf"/>
</dbReference>
<dbReference type="Gene3D" id="1.20.1560.10">
    <property type="entry name" value="ABC transporter type 1, transmembrane domain"/>
    <property type="match status" value="1"/>
</dbReference>
<evidence type="ECO:0000313" key="8">
    <source>
        <dbReference type="Proteomes" id="UP000054773"/>
    </source>
</evidence>
<reference evidence="7 8" key="1">
    <citation type="submission" date="2015-11" db="EMBL/GenBank/DDBJ databases">
        <title>Genomic analysis of 38 Legionella species identifies large and diverse effector repertoires.</title>
        <authorList>
            <person name="Burstein D."/>
            <person name="Amaro F."/>
            <person name="Zusman T."/>
            <person name="Lifshitz Z."/>
            <person name="Cohen O."/>
            <person name="Gilbert J.A."/>
            <person name="Pupko T."/>
            <person name="Shuman H.A."/>
            <person name="Segal G."/>
        </authorList>
    </citation>
    <scope>NUCLEOTIDE SEQUENCE [LARGE SCALE GENOMIC DNA]</scope>
    <source>
        <strain evidence="7 8">SE-32A-C8</strain>
    </source>
</reference>
<dbReference type="GO" id="GO:0140359">
    <property type="term" value="F:ABC-type transporter activity"/>
    <property type="evidence" value="ECO:0007669"/>
    <property type="project" value="InterPro"/>
</dbReference>
<organism evidence="7 8">
    <name type="scientific">Legionella erythra</name>
    <dbReference type="NCBI Taxonomy" id="448"/>
    <lineage>
        <taxon>Bacteria</taxon>
        <taxon>Pseudomonadati</taxon>
        <taxon>Pseudomonadota</taxon>
        <taxon>Gammaproteobacteria</taxon>
        <taxon>Legionellales</taxon>
        <taxon>Legionellaceae</taxon>
        <taxon>Legionella</taxon>
    </lineage>
</organism>
<dbReference type="OrthoDB" id="9800654at2"/>
<evidence type="ECO:0000256" key="2">
    <source>
        <dbReference type="ARBA" id="ARBA00022692"/>
    </source>
</evidence>
<dbReference type="Gene3D" id="3.40.50.300">
    <property type="entry name" value="P-loop containing nucleotide triphosphate hydrolases"/>
    <property type="match status" value="1"/>
</dbReference>
<evidence type="ECO:0000256" key="5">
    <source>
        <dbReference type="SAM" id="Phobius"/>
    </source>
</evidence>
<evidence type="ECO:0000256" key="4">
    <source>
        <dbReference type="ARBA" id="ARBA00023136"/>
    </source>
</evidence>
<proteinExistence type="predicted"/>
<dbReference type="SUPFAM" id="SSF52540">
    <property type="entry name" value="P-loop containing nucleoside triphosphate hydrolases"/>
    <property type="match status" value="1"/>
</dbReference>
<dbReference type="GO" id="GO:0034040">
    <property type="term" value="F:ATPase-coupled lipid transmembrane transporter activity"/>
    <property type="evidence" value="ECO:0007669"/>
    <property type="project" value="TreeGrafter"/>
</dbReference>
<dbReference type="Pfam" id="PF00664">
    <property type="entry name" value="ABC_membrane"/>
    <property type="match status" value="1"/>
</dbReference>
<dbReference type="PATRIC" id="fig|448.7.peg.995"/>
<feature type="transmembrane region" description="Helical" evidence="5">
    <location>
        <begin position="240"/>
        <end position="259"/>
    </location>
</feature>